<evidence type="ECO:0000313" key="2">
    <source>
        <dbReference type="Proteomes" id="UP001454086"/>
    </source>
</evidence>
<organism evidence="1 2">
    <name type="scientific">Enterocloster hominis</name>
    <name type="common">ex Hitch et al. 2024</name>
    <dbReference type="NCBI Taxonomy" id="1917870"/>
    <lineage>
        <taxon>Bacteria</taxon>
        <taxon>Bacillati</taxon>
        <taxon>Bacillota</taxon>
        <taxon>Clostridia</taxon>
        <taxon>Lachnospirales</taxon>
        <taxon>Lachnospiraceae</taxon>
        <taxon>Enterocloster</taxon>
    </lineage>
</organism>
<evidence type="ECO:0000313" key="1">
    <source>
        <dbReference type="EMBL" id="MEQ2426652.1"/>
    </source>
</evidence>
<proteinExistence type="predicted"/>
<dbReference type="Proteomes" id="UP001454086">
    <property type="component" value="Unassembled WGS sequence"/>
</dbReference>
<dbReference type="RefSeq" id="WP_349118386.1">
    <property type="nucleotide sequence ID" value="NZ_JBBMFM010000070.1"/>
</dbReference>
<protein>
    <submittedName>
        <fullName evidence="1">Uncharacterized protein</fullName>
    </submittedName>
</protein>
<keyword evidence="2" id="KW-1185">Reference proteome</keyword>
<gene>
    <name evidence="1" type="ORF">WMQ36_16910</name>
</gene>
<comment type="caution">
    <text evidence="1">The sequence shown here is derived from an EMBL/GenBank/DDBJ whole genome shotgun (WGS) entry which is preliminary data.</text>
</comment>
<sequence length="110" mass="12212">MQGTAIGSMTGEDMAGQSVWTVHRHNQAADGLIADGLIADGLIADGLIFEIEQECSDLAMVFLLPDPDPPVFCADEKKSQKWLTNTIIVIIINIRIARNYHKQYNRESVR</sequence>
<reference evidence="1 2" key="1">
    <citation type="submission" date="2024-03" db="EMBL/GenBank/DDBJ databases">
        <title>Human intestinal bacterial collection.</title>
        <authorList>
            <person name="Pauvert C."/>
            <person name="Hitch T.C.A."/>
            <person name="Clavel T."/>
        </authorList>
    </citation>
    <scope>NUCLEOTIDE SEQUENCE [LARGE SCALE GENOMIC DNA]</scope>
    <source>
        <strain evidence="1 2">CLA-SR-H021</strain>
    </source>
</reference>
<dbReference type="EMBL" id="JBBMFM010000070">
    <property type="protein sequence ID" value="MEQ2426652.1"/>
    <property type="molecule type" value="Genomic_DNA"/>
</dbReference>
<accession>A0ABV1D8D3</accession>
<name>A0ABV1D8D3_9FIRM</name>